<keyword evidence="7 13" id="KW-0406">Ion transport</keyword>
<evidence type="ECO:0000256" key="6">
    <source>
        <dbReference type="ARBA" id="ARBA00022989"/>
    </source>
</evidence>
<keyword evidence="14" id="KW-0175">Coiled coil</keyword>
<sequence length="256" mass="28565">MLIDWFTVCAQALNFLVLVWLLRKFLYQPVMQAIDGREKRIAAELADADAKRTAAQAARDEFERKNTSFDQERTSLMAKAATDAEELRKKLQQDVANEATERRAKWRESLVTEQQTLKETLIEKTRDEVFAISRKTLADLADSTLEASIAHVLVKRMKDLGAAEKSILKTALETDASPIVRSAFELPNTEQAAIQNAFRETFSNNLTLRFEVAPDLISGIEITTEGQKIAWSIDGYLTTLEQSVDALMKPAAGAAA</sequence>
<evidence type="ECO:0000256" key="12">
    <source>
        <dbReference type="ARBA" id="ARBA00037847"/>
    </source>
</evidence>
<evidence type="ECO:0000256" key="10">
    <source>
        <dbReference type="ARBA" id="ARBA00025198"/>
    </source>
</evidence>
<evidence type="ECO:0000256" key="3">
    <source>
        <dbReference type="ARBA" id="ARBA00022547"/>
    </source>
</evidence>
<keyword evidence="4 13" id="KW-0812">Transmembrane</keyword>
<dbReference type="GO" id="GO:0005886">
    <property type="term" value="C:plasma membrane"/>
    <property type="evidence" value="ECO:0007669"/>
    <property type="project" value="UniProtKB-SubCell"/>
</dbReference>
<gene>
    <name evidence="13" type="primary">atpF</name>
    <name evidence="15" type="ORF">JIN85_11475</name>
</gene>
<evidence type="ECO:0000256" key="14">
    <source>
        <dbReference type="SAM" id="Coils"/>
    </source>
</evidence>
<keyword evidence="3 13" id="KW-0138">CF(0)</keyword>
<accession>A0A934VWZ6</accession>
<name>A0A934VWZ6_9BACT</name>
<evidence type="ECO:0000256" key="1">
    <source>
        <dbReference type="ARBA" id="ARBA00005513"/>
    </source>
</evidence>
<dbReference type="RefSeq" id="WP_200270757.1">
    <property type="nucleotide sequence ID" value="NZ_JAENIJ010000016.1"/>
</dbReference>
<protein>
    <recommendedName>
        <fullName evidence="13">ATP synthase subunit b</fullName>
    </recommendedName>
    <alternativeName>
        <fullName evidence="13">ATP synthase F(0) sector subunit b</fullName>
    </alternativeName>
    <alternativeName>
        <fullName evidence="13">ATPase subunit I</fullName>
    </alternativeName>
    <alternativeName>
        <fullName evidence="13">F-type ATPase subunit b</fullName>
        <shortName evidence="13">F-ATPase subunit b</shortName>
    </alternativeName>
</protein>
<keyword evidence="16" id="KW-1185">Reference proteome</keyword>
<organism evidence="15 16">
    <name type="scientific">Luteolibacter pohnpeiensis</name>
    <dbReference type="NCBI Taxonomy" id="454153"/>
    <lineage>
        <taxon>Bacteria</taxon>
        <taxon>Pseudomonadati</taxon>
        <taxon>Verrucomicrobiota</taxon>
        <taxon>Verrucomicrobiia</taxon>
        <taxon>Verrucomicrobiales</taxon>
        <taxon>Verrucomicrobiaceae</taxon>
        <taxon>Luteolibacter</taxon>
    </lineage>
</organism>
<comment type="similarity">
    <text evidence="1 13">Belongs to the ATPase B chain family.</text>
</comment>
<dbReference type="PANTHER" id="PTHR33445:SF2">
    <property type="entry name" value="ATP SYNTHASE SUBUNIT B', CHLOROPLASTIC"/>
    <property type="match status" value="1"/>
</dbReference>
<keyword evidence="5 13" id="KW-0375">Hydrogen ion transport</keyword>
<evidence type="ECO:0000256" key="8">
    <source>
        <dbReference type="ARBA" id="ARBA00023136"/>
    </source>
</evidence>
<dbReference type="InterPro" id="IPR000711">
    <property type="entry name" value="ATPase_OSCP/dsu"/>
</dbReference>
<keyword evidence="9 13" id="KW-0066">ATP synthesis</keyword>
<evidence type="ECO:0000313" key="16">
    <source>
        <dbReference type="Proteomes" id="UP000603141"/>
    </source>
</evidence>
<comment type="caution">
    <text evidence="15">The sequence shown here is derived from an EMBL/GenBank/DDBJ whole genome shotgun (WGS) entry which is preliminary data.</text>
</comment>
<dbReference type="InterPro" id="IPR050059">
    <property type="entry name" value="ATP_synthase_B_chain"/>
</dbReference>
<comment type="subunit">
    <text evidence="13">F-type ATPases have 2 components, F(1) - the catalytic core - and F(0) - the membrane proton channel. F(1) has five subunits: alpha(3), beta(3), gamma(1), delta(1), epsilon(1). F(0) has three main subunits: a(1), b(2) and c(10-14). The alpha and beta chains form an alternating ring which encloses part of the gamma chain. F(1) is attached to F(0) by a central stalk formed by the gamma and epsilon chains, while a peripheral stalk is formed by the delta and b chains.</text>
</comment>
<evidence type="ECO:0000256" key="9">
    <source>
        <dbReference type="ARBA" id="ARBA00023310"/>
    </source>
</evidence>
<dbReference type="HAMAP" id="MF_01398">
    <property type="entry name" value="ATP_synth_b_bprime"/>
    <property type="match status" value="1"/>
</dbReference>
<dbReference type="GO" id="GO:0045259">
    <property type="term" value="C:proton-transporting ATP synthase complex"/>
    <property type="evidence" value="ECO:0007669"/>
    <property type="project" value="UniProtKB-KW"/>
</dbReference>
<dbReference type="InterPro" id="IPR002146">
    <property type="entry name" value="ATP_synth_b/b'su_bac/chlpt"/>
</dbReference>
<dbReference type="InterPro" id="IPR017707">
    <property type="entry name" value="Alt_ATP_synth_F0_bsu"/>
</dbReference>
<feature type="coiled-coil region" evidence="14">
    <location>
        <begin position="45"/>
        <end position="101"/>
    </location>
</feature>
<evidence type="ECO:0000256" key="7">
    <source>
        <dbReference type="ARBA" id="ARBA00023065"/>
    </source>
</evidence>
<keyword evidence="13" id="KW-1003">Cell membrane</keyword>
<evidence type="ECO:0000256" key="4">
    <source>
        <dbReference type="ARBA" id="ARBA00022692"/>
    </source>
</evidence>
<dbReference type="GO" id="GO:0046933">
    <property type="term" value="F:proton-transporting ATP synthase activity, rotational mechanism"/>
    <property type="evidence" value="ECO:0007669"/>
    <property type="project" value="UniProtKB-UniRule"/>
</dbReference>
<dbReference type="Proteomes" id="UP000603141">
    <property type="component" value="Unassembled WGS sequence"/>
</dbReference>
<evidence type="ECO:0000256" key="11">
    <source>
        <dbReference type="ARBA" id="ARBA00025614"/>
    </source>
</evidence>
<dbReference type="PANTHER" id="PTHR33445">
    <property type="entry name" value="ATP SYNTHASE SUBUNIT B', CHLOROPLASTIC"/>
    <property type="match status" value="1"/>
</dbReference>
<dbReference type="GO" id="GO:0012505">
    <property type="term" value="C:endomembrane system"/>
    <property type="evidence" value="ECO:0007669"/>
    <property type="project" value="UniProtKB-SubCell"/>
</dbReference>
<evidence type="ECO:0000256" key="13">
    <source>
        <dbReference type="HAMAP-Rule" id="MF_01398"/>
    </source>
</evidence>
<dbReference type="GO" id="GO:0046961">
    <property type="term" value="F:proton-transporting ATPase activity, rotational mechanism"/>
    <property type="evidence" value="ECO:0007669"/>
    <property type="project" value="TreeGrafter"/>
</dbReference>
<reference evidence="15" key="1">
    <citation type="submission" date="2021-01" db="EMBL/GenBank/DDBJ databases">
        <title>Modified the classification status of verrucomicrobia.</title>
        <authorList>
            <person name="Feng X."/>
        </authorList>
    </citation>
    <scope>NUCLEOTIDE SEQUENCE</scope>
    <source>
        <strain evidence="15">KCTC 22041</strain>
    </source>
</reference>
<proteinExistence type="inferred from homology"/>
<comment type="subcellular location">
    <subcellularLocation>
        <location evidence="13">Cell membrane</location>
        <topology evidence="13">Single-pass membrane protein</topology>
    </subcellularLocation>
    <subcellularLocation>
        <location evidence="12">Endomembrane system</location>
        <topology evidence="12">Single-pass membrane protein</topology>
    </subcellularLocation>
</comment>
<dbReference type="NCBIfam" id="TIGR03321">
    <property type="entry name" value="alt_F1F0_F0_B"/>
    <property type="match status" value="1"/>
</dbReference>
<dbReference type="Pfam" id="PF00213">
    <property type="entry name" value="OSCP"/>
    <property type="match status" value="1"/>
</dbReference>
<evidence type="ECO:0000256" key="2">
    <source>
        <dbReference type="ARBA" id="ARBA00022448"/>
    </source>
</evidence>
<evidence type="ECO:0000313" key="15">
    <source>
        <dbReference type="EMBL" id="MBK1883039.1"/>
    </source>
</evidence>
<dbReference type="AlphaFoldDB" id="A0A934VWZ6"/>
<keyword evidence="8 13" id="KW-0472">Membrane</keyword>
<dbReference type="CDD" id="cd06503">
    <property type="entry name" value="ATP-synt_Fo_b"/>
    <property type="match status" value="1"/>
</dbReference>
<comment type="function">
    <text evidence="11">Component of the F(0) channel, it forms part of the peripheral stalk, linking F(1) to F(0). The b'-subunit is a diverged and duplicated form of b found in plants and photosynthetic bacteria.</text>
</comment>
<dbReference type="EMBL" id="JAENIJ010000016">
    <property type="protein sequence ID" value="MBK1883039.1"/>
    <property type="molecule type" value="Genomic_DNA"/>
</dbReference>
<comment type="function">
    <text evidence="10 13">F(1)F(0) ATP synthase produces ATP from ADP in the presence of a proton or sodium gradient. F-type ATPases consist of two structural domains, F(1) containing the extramembraneous catalytic core and F(0) containing the membrane proton channel, linked together by a central stalk and a peripheral stalk. During catalysis, ATP synthesis in the catalytic domain of F(1) is coupled via a rotary mechanism of the central stalk subunits to proton translocation.</text>
</comment>
<feature type="transmembrane region" description="Helical" evidence="13">
    <location>
        <begin position="5"/>
        <end position="22"/>
    </location>
</feature>
<evidence type="ECO:0000256" key="5">
    <source>
        <dbReference type="ARBA" id="ARBA00022781"/>
    </source>
</evidence>
<dbReference type="Pfam" id="PF00430">
    <property type="entry name" value="ATP-synt_B"/>
    <property type="match status" value="1"/>
</dbReference>
<keyword evidence="2 13" id="KW-0813">Transport</keyword>
<keyword evidence="6 13" id="KW-1133">Transmembrane helix</keyword>